<organism evidence="2 3">
    <name type="scientific">Russula ochroleuca</name>
    <dbReference type="NCBI Taxonomy" id="152965"/>
    <lineage>
        <taxon>Eukaryota</taxon>
        <taxon>Fungi</taxon>
        <taxon>Dikarya</taxon>
        <taxon>Basidiomycota</taxon>
        <taxon>Agaricomycotina</taxon>
        <taxon>Agaricomycetes</taxon>
        <taxon>Russulales</taxon>
        <taxon>Russulaceae</taxon>
        <taxon>Russula</taxon>
    </lineage>
</organism>
<dbReference type="PROSITE" id="PS51184">
    <property type="entry name" value="JMJC"/>
    <property type="match status" value="1"/>
</dbReference>
<dbReference type="InterPro" id="IPR014710">
    <property type="entry name" value="RmlC-like_jellyroll"/>
</dbReference>
<dbReference type="Gene3D" id="2.60.120.10">
    <property type="entry name" value="Jelly Rolls"/>
    <property type="match status" value="1"/>
</dbReference>
<dbReference type="PANTHER" id="PTHR12461:SF99">
    <property type="entry name" value="BIFUNCTIONAL PEPTIDASE AND (3S)-LYSYL HYDROXYLASE JMJD7"/>
    <property type="match status" value="1"/>
</dbReference>
<dbReference type="Proteomes" id="UP000759537">
    <property type="component" value="Unassembled WGS sequence"/>
</dbReference>
<protein>
    <submittedName>
        <fullName evidence="2">Cupin-like domain-containing protein</fullName>
    </submittedName>
</protein>
<dbReference type="Pfam" id="PF13621">
    <property type="entry name" value="Cupin_8"/>
    <property type="match status" value="1"/>
</dbReference>
<comment type="caution">
    <text evidence="2">The sequence shown here is derived from an EMBL/GenBank/DDBJ whole genome shotgun (WGS) entry which is preliminary data.</text>
</comment>
<dbReference type="PANTHER" id="PTHR12461">
    <property type="entry name" value="HYPOXIA-INDUCIBLE FACTOR 1 ALPHA INHIBITOR-RELATED"/>
    <property type="match status" value="1"/>
</dbReference>
<proteinExistence type="predicted"/>
<dbReference type="EMBL" id="WHVB01000003">
    <property type="protein sequence ID" value="KAF8484929.1"/>
    <property type="molecule type" value="Genomic_DNA"/>
</dbReference>
<dbReference type="SMART" id="SM00558">
    <property type="entry name" value="JmjC"/>
    <property type="match status" value="1"/>
</dbReference>
<accession>A0A9P5N396</accession>
<gene>
    <name evidence="2" type="ORF">DFH94DRAFT_717080</name>
</gene>
<dbReference type="AlphaFoldDB" id="A0A9P5N396"/>
<keyword evidence="3" id="KW-1185">Reference proteome</keyword>
<dbReference type="InterPro" id="IPR041667">
    <property type="entry name" value="Cupin_8"/>
</dbReference>
<evidence type="ECO:0000313" key="3">
    <source>
        <dbReference type="Proteomes" id="UP000759537"/>
    </source>
</evidence>
<reference evidence="2" key="1">
    <citation type="submission" date="2019-10" db="EMBL/GenBank/DDBJ databases">
        <authorList>
            <consortium name="DOE Joint Genome Institute"/>
            <person name="Kuo A."/>
            <person name="Miyauchi S."/>
            <person name="Kiss E."/>
            <person name="Drula E."/>
            <person name="Kohler A."/>
            <person name="Sanchez-Garcia M."/>
            <person name="Andreopoulos B."/>
            <person name="Barry K.W."/>
            <person name="Bonito G."/>
            <person name="Buee M."/>
            <person name="Carver A."/>
            <person name="Chen C."/>
            <person name="Cichocki N."/>
            <person name="Clum A."/>
            <person name="Culley D."/>
            <person name="Crous P.W."/>
            <person name="Fauchery L."/>
            <person name="Girlanda M."/>
            <person name="Hayes R."/>
            <person name="Keri Z."/>
            <person name="LaButti K."/>
            <person name="Lipzen A."/>
            <person name="Lombard V."/>
            <person name="Magnuson J."/>
            <person name="Maillard F."/>
            <person name="Morin E."/>
            <person name="Murat C."/>
            <person name="Nolan M."/>
            <person name="Ohm R."/>
            <person name="Pangilinan J."/>
            <person name="Pereira M."/>
            <person name="Perotto S."/>
            <person name="Peter M."/>
            <person name="Riley R."/>
            <person name="Sitrit Y."/>
            <person name="Stielow B."/>
            <person name="Szollosi G."/>
            <person name="Zifcakova L."/>
            <person name="Stursova M."/>
            <person name="Spatafora J.W."/>
            <person name="Tedersoo L."/>
            <person name="Vaario L.-M."/>
            <person name="Yamada A."/>
            <person name="Yan M."/>
            <person name="Wang P."/>
            <person name="Xu J."/>
            <person name="Bruns T."/>
            <person name="Baldrian P."/>
            <person name="Vilgalys R."/>
            <person name="Henrissat B."/>
            <person name="Grigoriev I.V."/>
            <person name="Hibbett D."/>
            <person name="Nagy L.G."/>
            <person name="Martin F.M."/>
        </authorList>
    </citation>
    <scope>NUCLEOTIDE SEQUENCE</scope>
    <source>
        <strain evidence="2">Prilba</strain>
    </source>
</reference>
<dbReference type="OrthoDB" id="424465at2759"/>
<evidence type="ECO:0000313" key="2">
    <source>
        <dbReference type="EMBL" id="KAF8484929.1"/>
    </source>
</evidence>
<evidence type="ECO:0000259" key="1">
    <source>
        <dbReference type="PROSITE" id="PS51184"/>
    </source>
</evidence>
<sequence>MDGLSEDLPSVPSDTLRWISAEYYGLNGGHYDILESPPSPVEFSRICHISRPVLIKGYVIPSLQRWSDQYLIDTMGERPLSVAATPNGYADAVTHNSDGKRYFAEPHYQNLTMRSLLSSLESPSGSNNHEGDIYYLQSQNGNLYPSSYFTPGDTEGGCELVNLRGDVPAEVPWCSEALGRCPDAVNLWIGDSRSVTSIHSDPYENIYHVARGSKTFLLLPPTESWCLKERMYPHATYGRESEGSPLLLKPSPSTIPPVRWSSILHPEQPGSLPETSHPIIIRVEAGETLYLPAGWWHHVRQSGLSIALNWWYDIEPRGPAWVWLRLLRGVAVAAAEGEEADG</sequence>
<reference evidence="2" key="2">
    <citation type="journal article" date="2020" name="Nat. Commun.">
        <title>Large-scale genome sequencing of mycorrhizal fungi provides insights into the early evolution of symbiotic traits.</title>
        <authorList>
            <person name="Miyauchi S."/>
            <person name="Kiss E."/>
            <person name="Kuo A."/>
            <person name="Drula E."/>
            <person name="Kohler A."/>
            <person name="Sanchez-Garcia M."/>
            <person name="Morin E."/>
            <person name="Andreopoulos B."/>
            <person name="Barry K.W."/>
            <person name="Bonito G."/>
            <person name="Buee M."/>
            <person name="Carver A."/>
            <person name="Chen C."/>
            <person name="Cichocki N."/>
            <person name="Clum A."/>
            <person name="Culley D."/>
            <person name="Crous P.W."/>
            <person name="Fauchery L."/>
            <person name="Girlanda M."/>
            <person name="Hayes R.D."/>
            <person name="Keri Z."/>
            <person name="LaButti K."/>
            <person name="Lipzen A."/>
            <person name="Lombard V."/>
            <person name="Magnuson J."/>
            <person name="Maillard F."/>
            <person name="Murat C."/>
            <person name="Nolan M."/>
            <person name="Ohm R.A."/>
            <person name="Pangilinan J."/>
            <person name="Pereira M.F."/>
            <person name="Perotto S."/>
            <person name="Peter M."/>
            <person name="Pfister S."/>
            <person name="Riley R."/>
            <person name="Sitrit Y."/>
            <person name="Stielow J.B."/>
            <person name="Szollosi G."/>
            <person name="Zifcakova L."/>
            <person name="Stursova M."/>
            <person name="Spatafora J.W."/>
            <person name="Tedersoo L."/>
            <person name="Vaario L.M."/>
            <person name="Yamada A."/>
            <person name="Yan M."/>
            <person name="Wang P."/>
            <person name="Xu J."/>
            <person name="Bruns T."/>
            <person name="Baldrian P."/>
            <person name="Vilgalys R."/>
            <person name="Dunand C."/>
            <person name="Henrissat B."/>
            <person name="Grigoriev I.V."/>
            <person name="Hibbett D."/>
            <person name="Nagy L.G."/>
            <person name="Martin F.M."/>
        </authorList>
    </citation>
    <scope>NUCLEOTIDE SEQUENCE</scope>
    <source>
        <strain evidence="2">Prilba</strain>
    </source>
</reference>
<feature type="domain" description="JmjC" evidence="1">
    <location>
        <begin position="133"/>
        <end position="327"/>
    </location>
</feature>
<dbReference type="InterPro" id="IPR003347">
    <property type="entry name" value="JmjC_dom"/>
</dbReference>
<name>A0A9P5N396_9AGAM</name>
<dbReference type="SUPFAM" id="SSF51197">
    <property type="entry name" value="Clavaminate synthase-like"/>
    <property type="match status" value="1"/>
</dbReference>